<dbReference type="SUPFAM" id="SSF53098">
    <property type="entry name" value="Ribonuclease H-like"/>
    <property type="match status" value="1"/>
</dbReference>
<reference evidence="2" key="1">
    <citation type="submission" date="2022-07" db="EMBL/GenBank/DDBJ databases">
        <authorList>
            <person name="Macas J."/>
            <person name="Novak P."/>
            <person name="Neumann P."/>
        </authorList>
    </citation>
    <scope>NUCLEOTIDE SEQUENCE</scope>
</reference>
<dbReference type="PANTHER" id="PTHR11697">
    <property type="entry name" value="GENERAL TRANSCRIPTION FACTOR 2-RELATED ZINC FINGER PROTEIN"/>
    <property type="match status" value="1"/>
</dbReference>
<dbReference type="InterPro" id="IPR055298">
    <property type="entry name" value="AtLOH3-like"/>
</dbReference>
<evidence type="ECO:0000259" key="1">
    <source>
        <dbReference type="SMART" id="SM00597"/>
    </source>
</evidence>
<accession>A0A9P0YM61</accession>
<dbReference type="EMBL" id="CAMAPE010000005">
    <property type="protein sequence ID" value="CAH9068950.1"/>
    <property type="molecule type" value="Genomic_DNA"/>
</dbReference>
<evidence type="ECO:0000313" key="2">
    <source>
        <dbReference type="EMBL" id="CAH9068950.1"/>
    </source>
</evidence>
<proteinExistence type="predicted"/>
<feature type="domain" description="TTF-type" evidence="1">
    <location>
        <begin position="111"/>
        <end position="205"/>
    </location>
</feature>
<dbReference type="Pfam" id="PF05699">
    <property type="entry name" value="Dimer_Tnp_hAT"/>
    <property type="match status" value="1"/>
</dbReference>
<dbReference type="OrthoDB" id="118159at2759"/>
<dbReference type="InterPro" id="IPR025398">
    <property type="entry name" value="DUF4371"/>
</dbReference>
<dbReference type="GO" id="GO:0046983">
    <property type="term" value="F:protein dimerization activity"/>
    <property type="evidence" value="ECO:0007669"/>
    <property type="project" value="InterPro"/>
</dbReference>
<dbReference type="InterPro" id="IPR006580">
    <property type="entry name" value="Znf_TTF"/>
</dbReference>
<protein>
    <recommendedName>
        <fullName evidence="1">TTF-type domain-containing protein</fullName>
    </recommendedName>
</protein>
<dbReference type="InterPro" id="IPR012337">
    <property type="entry name" value="RNaseH-like_sf"/>
</dbReference>
<sequence length="816" mass="93878">MSLDKFVIRTKRTLTQGDSSSNVPNQSISSDGNVIASNVSIVRDESNEIRGDKRARTDNTCEWDIISDPALRKPIIEYDPRVRDDVMRAYVVKGACQPLSHDFPRTLFGKKMRCFRAEWFKNWEWLEYSISKDAAFCFWCYLFRGVEGRRFGDDVFVRTGFRNWKKSLEKFRDHVRVVNGAHNDARTHFFAFKNQKQSIPRSLDSGIQTLGAAYHTRLNASVDCARFLISQGLAFRGHDERETSLNRGNFLELLDWYSARNADVEKVVKVNAPSNHQLTSPKIQKDIISSCASETTKVIISDIGDKFFSLLIDEARDNSVKEQMTIVVRFVNDSGVVMERFLGVKHVVDTTALSLKSGIDDFFAKHGLSLSKIRGQGYDGASNMRGELNGLKTLILNENPQTRYIRCFAHQLQLVVVAVAQKNKFVSDFFEYLSMVTNMVGSSCKRKDEFRQKQHEAMVEMLEKGELTTGRGLNQESSLARPGATRWGSHHTTIIRILSMWSPTIQVLDNIFDDGTDLKSRGTASSLVEKMESYQFVLIAHLMKKVLGLTNILSHFLQQKDQNILEAVSLVKSTKAKFQDLRESGWDDLLEDVNSFCVKNKIDILNMEETNRRSRRVRHPITNYHHFRVDIFCQVIDQISLEMENRFSESNTELLTCLACLDPRDKFSNFCESKLLNLAELYSCDFSFVDRMELKEQLQVWIYEMRTNELFSAVQTIGEVCKKMVELKVHNSFHLVYRLIELALVLPVATATVERAFSVMNIIKTDLRNKMGDNYLTDCLVCYIERDVFRSIDNETIMQHFQNMKTRRLDLPKLQK</sequence>
<evidence type="ECO:0000313" key="3">
    <source>
        <dbReference type="Proteomes" id="UP001152484"/>
    </source>
</evidence>
<keyword evidence="3" id="KW-1185">Reference proteome</keyword>
<name>A0A9P0YM61_CUSEU</name>
<dbReference type="Pfam" id="PF14291">
    <property type="entry name" value="DUF4371"/>
    <property type="match status" value="1"/>
</dbReference>
<dbReference type="Proteomes" id="UP001152484">
    <property type="component" value="Unassembled WGS sequence"/>
</dbReference>
<dbReference type="PANTHER" id="PTHR11697:SF230">
    <property type="entry name" value="ZINC FINGER, MYM DOMAIN CONTAINING 1"/>
    <property type="match status" value="1"/>
</dbReference>
<comment type="caution">
    <text evidence="2">The sequence shown here is derived from an EMBL/GenBank/DDBJ whole genome shotgun (WGS) entry which is preliminary data.</text>
</comment>
<dbReference type="InterPro" id="IPR008906">
    <property type="entry name" value="HATC_C_dom"/>
</dbReference>
<organism evidence="2 3">
    <name type="scientific">Cuscuta europaea</name>
    <name type="common">European dodder</name>
    <dbReference type="NCBI Taxonomy" id="41803"/>
    <lineage>
        <taxon>Eukaryota</taxon>
        <taxon>Viridiplantae</taxon>
        <taxon>Streptophyta</taxon>
        <taxon>Embryophyta</taxon>
        <taxon>Tracheophyta</taxon>
        <taxon>Spermatophyta</taxon>
        <taxon>Magnoliopsida</taxon>
        <taxon>eudicotyledons</taxon>
        <taxon>Gunneridae</taxon>
        <taxon>Pentapetalae</taxon>
        <taxon>asterids</taxon>
        <taxon>lamiids</taxon>
        <taxon>Solanales</taxon>
        <taxon>Convolvulaceae</taxon>
        <taxon>Cuscuteae</taxon>
        <taxon>Cuscuta</taxon>
        <taxon>Cuscuta subgen. Cuscuta</taxon>
    </lineage>
</organism>
<gene>
    <name evidence="2" type="ORF">CEURO_LOCUS3017</name>
</gene>
<dbReference type="SMART" id="SM00597">
    <property type="entry name" value="ZnF_TTF"/>
    <property type="match status" value="1"/>
</dbReference>
<dbReference type="AlphaFoldDB" id="A0A9P0YM61"/>